<dbReference type="PROSITE" id="PS51819">
    <property type="entry name" value="VOC"/>
    <property type="match status" value="1"/>
</dbReference>
<feature type="domain" description="VOC" evidence="1">
    <location>
        <begin position="4"/>
        <end position="118"/>
    </location>
</feature>
<dbReference type="SUPFAM" id="SSF54593">
    <property type="entry name" value="Glyoxalase/Bleomycin resistance protein/Dihydroxybiphenyl dioxygenase"/>
    <property type="match status" value="1"/>
</dbReference>
<dbReference type="InterPro" id="IPR052164">
    <property type="entry name" value="Anthracycline_SecMetBiosynth"/>
</dbReference>
<proteinExistence type="predicted"/>
<dbReference type="InterPro" id="IPR004360">
    <property type="entry name" value="Glyas_Fos-R_dOase_dom"/>
</dbReference>
<name>A0A7C3QU18_9BACT</name>
<protein>
    <submittedName>
        <fullName evidence="2">VOC family protein</fullName>
    </submittedName>
</protein>
<dbReference type="CDD" id="cd07247">
    <property type="entry name" value="SgaA_N_like"/>
    <property type="match status" value="1"/>
</dbReference>
<evidence type="ECO:0000313" key="2">
    <source>
        <dbReference type="EMBL" id="HFT92952.1"/>
    </source>
</evidence>
<gene>
    <name evidence="2" type="ORF">ENX03_03220</name>
</gene>
<dbReference type="PANTHER" id="PTHR33993">
    <property type="entry name" value="GLYOXALASE-RELATED"/>
    <property type="match status" value="1"/>
</dbReference>
<dbReference type="AlphaFoldDB" id="A0A7C3QU18"/>
<accession>A0A7C3QU18</accession>
<reference evidence="2" key="1">
    <citation type="journal article" date="2020" name="mSystems">
        <title>Genome- and Community-Level Interaction Insights into Carbon Utilization and Element Cycling Functions of Hydrothermarchaeota in Hydrothermal Sediment.</title>
        <authorList>
            <person name="Zhou Z."/>
            <person name="Liu Y."/>
            <person name="Xu W."/>
            <person name="Pan J."/>
            <person name="Luo Z.H."/>
            <person name="Li M."/>
        </authorList>
    </citation>
    <scope>NUCLEOTIDE SEQUENCE [LARGE SCALE GENOMIC DNA]</scope>
    <source>
        <strain evidence="2">SpSt-902</strain>
    </source>
</reference>
<organism evidence="2">
    <name type="scientific">Leptospirillum ferriphilum</name>
    <dbReference type="NCBI Taxonomy" id="178606"/>
    <lineage>
        <taxon>Bacteria</taxon>
        <taxon>Pseudomonadati</taxon>
        <taxon>Nitrospirota</taxon>
        <taxon>Nitrospiria</taxon>
        <taxon>Nitrospirales</taxon>
        <taxon>Nitrospiraceae</taxon>
        <taxon>Leptospirillum</taxon>
    </lineage>
</organism>
<comment type="caution">
    <text evidence="2">The sequence shown here is derived from an EMBL/GenBank/DDBJ whole genome shotgun (WGS) entry which is preliminary data.</text>
</comment>
<dbReference type="PANTHER" id="PTHR33993:SF2">
    <property type="entry name" value="VOC DOMAIN-CONTAINING PROTEIN"/>
    <property type="match status" value="1"/>
</dbReference>
<dbReference type="InterPro" id="IPR029068">
    <property type="entry name" value="Glyas_Bleomycin-R_OHBP_Dase"/>
</dbReference>
<dbReference type="InterPro" id="IPR037523">
    <property type="entry name" value="VOC_core"/>
</dbReference>
<dbReference type="EMBL" id="DTMM01000069">
    <property type="protein sequence ID" value="HFT92952.1"/>
    <property type="molecule type" value="Genomic_DNA"/>
</dbReference>
<dbReference type="Pfam" id="PF00903">
    <property type="entry name" value="Glyoxalase"/>
    <property type="match status" value="1"/>
</dbReference>
<evidence type="ECO:0000259" key="1">
    <source>
        <dbReference type="PROSITE" id="PS51819"/>
    </source>
</evidence>
<dbReference type="Gene3D" id="3.10.180.10">
    <property type="entry name" value="2,3-Dihydroxybiphenyl 1,2-Dioxygenase, domain 1"/>
    <property type="match status" value="1"/>
</dbReference>
<sequence>MKSAIDWFEIPSKDFSRAMKFYNTILGEPLKDMSANFNGSYAFFPMEFPGVGGALTSEDCTEGHLNIYLNAGDDLNRALDKVKSAGGEILMPKTAIGEYGFIAFIKDTEGNRIGLHSMH</sequence>